<dbReference type="EnsemblBacteria" id="AAF10035">
    <property type="protein sequence ID" value="AAF10035"/>
    <property type="gene ID" value="DR_0448"/>
</dbReference>
<dbReference type="OrthoDB" id="72111at2"/>
<dbReference type="HOGENOM" id="CLU_2768983_0_0_0"/>
<dbReference type="GO" id="GO:0003677">
    <property type="term" value="F:DNA binding"/>
    <property type="evidence" value="ECO:0007669"/>
    <property type="project" value="InterPro"/>
</dbReference>
<dbReference type="PIR" id="D75517">
    <property type="entry name" value="D75517"/>
</dbReference>
<dbReference type="InParanoid" id="Q9RX67"/>
<dbReference type="InterPro" id="IPR001387">
    <property type="entry name" value="Cro/C1-type_HTH"/>
</dbReference>
<feature type="domain" description="HTH cro/C1-type" evidence="1">
    <location>
        <begin position="18"/>
        <end position="50"/>
    </location>
</feature>
<dbReference type="InterPro" id="IPR010982">
    <property type="entry name" value="Lambda_DNA-bd_dom_sf"/>
</dbReference>
<dbReference type="Proteomes" id="UP000002524">
    <property type="component" value="Chromosome 1"/>
</dbReference>
<name>Q9RX67_DEIRA</name>
<dbReference type="RefSeq" id="WP_010887093.1">
    <property type="nucleotide sequence ID" value="NC_001263.1"/>
</dbReference>
<dbReference type="PaxDb" id="243230-DR_0448"/>
<dbReference type="AlphaFoldDB" id="Q9RX67"/>
<dbReference type="Gene3D" id="1.10.260.40">
    <property type="entry name" value="lambda repressor-like DNA-binding domains"/>
    <property type="match status" value="1"/>
</dbReference>
<evidence type="ECO:0000313" key="2">
    <source>
        <dbReference type="EMBL" id="AAF10035.1"/>
    </source>
</evidence>
<accession>Q9RX67</accession>
<dbReference type="KEGG" id="dra:DR_0448"/>
<dbReference type="SUPFAM" id="SSF47413">
    <property type="entry name" value="lambda repressor-like DNA-binding domains"/>
    <property type="match status" value="1"/>
</dbReference>
<proteinExistence type="predicted"/>
<organism evidence="2 3">
    <name type="scientific">Deinococcus radiodurans (strain ATCC 13939 / DSM 20539 / JCM 16871 / CCUG 27074 / LMG 4051 / NBRC 15346 / NCIMB 9279 / VKM B-1422 / R1)</name>
    <dbReference type="NCBI Taxonomy" id="243230"/>
    <lineage>
        <taxon>Bacteria</taxon>
        <taxon>Thermotogati</taxon>
        <taxon>Deinococcota</taxon>
        <taxon>Deinococci</taxon>
        <taxon>Deinococcales</taxon>
        <taxon>Deinococcaceae</taxon>
        <taxon>Deinococcus</taxon>
    </lineage>
</organism>
<dbReference type="GeneID" id="69516681"/>
<evidence type="ECO:0000259" key="1">
    <source>
        <dbReference type="Pfam" id="PF01381"/>
    </source>
</evidence>
<keyword evidence="3" id="KW-1185">Reference proteome</keyword>
<sequence>MDTPRRPADPAPHATRVRRRLLGIPLTELAQAAQVTPELLAAIERGEASPENLHLYGRQTLSKLLDLDL</sequence>
<dbReference type="EMBL" id="AE000513">
    <property type="protein sequence ID" value="AAF10035.1"/>
    <property type="molecule type" value="Genomic_DNA"/>
</dbReference>
<dbReference type="Pfam" id="PF01381">
    <property type="entry name" value="HTH_3"/>
    <property type="match status" value="1"/>
</dbReference>
<dbReference type="PATRIC" id="fig|243230.17.peg.624"/>
<dbReference type="STRING" id="243230.DR_0448"/>
<protein>
    <recommendedName>
        <fullName evidence="1">HTH cro/C1-type domain-containing protein</fullName>
    </recommendedName>
</protein>
<gene>
    <name evidence="2" type="ordered locus">DR_0448</name>
</gene>
<evidence type="ECO:0000313" key="3">
    <source>
        <dbReference type="Proteomes" id="UP000002524"/>
    </source>
</evidence>
<reference evidence="2 3" key="1">
    <citation type="journal article" date="1999" name="Science">
        <title>Genome sequence of the radioresistant bacterium Deinococcus radiodurans R1.</title>
        <authorList>
            <person name="White O."/>
            <person name="Eisen J.A."/>
            <person name="Heidelberg J.F."/>
            <person name="Hickey E.K."/>
            <person name="Peterson J.D."/>
            <person name="Dodson R.J."/>
            <person name="Haft D.H."/>
            <person name="Gwinn M.L."/>
            <person name="Nelson W.C."/>
            <person name="Richardson D.L."/>
            <person name="Moffat K.S."/>
            <person name="Qin H."/>
            <person name="Jiang L."/>
            <person name="Pamphile W."/>
            <person name="Crosby M."/>
            <person name="Shen M."/>
            <person name="Vamathevan J.J."/>
            <person name="Lam P."/>
            <person name="McDonald L."/>
            <person name="Utterback T."/>
            <person name="Zalewski C."/>
            <person name="Makarova K.S."/>
            <person name="Aravind L."/>
            <person name="Daly M.J."/>
            <person name="Minton K.W."/>
            <person name="Fleischmann R.D."/>
            <person name="Ketchum K.A."/>
            <person name="Nelson K.E."/>
            <person name="Salzberg S."/>
            <person name="Smith H.O."/>
            <person name="Venter J.C."/>
            <person name="Fraser C.M."/>
        </authorList>
    </citation>
    <scope>NUCLEOTIDE SEQUENCE [LARGE SCALE GENOMIC DNA]</scope>
    <source>
        <strain evidence="3">ATCC 13939 / DSM 20539 / JCM 16871 / LMG 4051 / NBRC 15346 / NCIMB 9279 / R1 / VKM B-1422</strain>
    </source>
</reference>